<evidence type="ECO:0000256" key="3">
    <source>
        <dbReference type="ARBA" id="ARBA00023082"/>
    </source>
</evidence>
<evidence type="ECO:0000256" key="1">
    <source>
        <dbReference type="ARBA" id="ARBA00010641"/>
    </source>
</evidence>
<dbReference type="InterPro" id="IPR014284">
    <property type="entry name" value="RNA_pol_sigma-70_dom"/>
</dbReference>
<dbReference type="NCBIfam" id="TIGR02937">
    <property type="entry name" value="sigma70-ECF"/>
    <property type="match status" value="1"/>
</dbReference>
<dbReference type="Gene3D" id="1.10.10.10">
    <property type="entry name" value="Winged helix-like DNA-binding domain superfamily/Winged helix DNA-binding domain"/>
    <property type="match status" value="1"/>
</dbReference>
<feature type="domain" description="RNA polymerase sigma-70 region 2" evidence="7">
    <location>
        <begin position="11"/>
        <end position="70"/>
    </location>
</feature>
<dbReference type="EMBL" id="JADKYB010000008">
    <property type="protein sequence ID" value="MBM9506245.1"/>
    <property type="molecule type" value="Genomic_DNA"/>
</dbReference>
<keyword evidence="5 6" id="KW-0804">Transcription</keyword>
<keyword evidence="10" id="KW-1185">Reference proteome</keyword>
<dbReference type="Proteomes" id="UP000749040">
    <property type="component" value="Unassembled WGS sequence"/>
</dbReference>
<dbReference type="PROSITE" id="PS01063">
    <property type="entry name" value="SIGMA70_ECF"/>
    <property type="match status" value="1"/>
</dbReference>
<evidence type="ECO:0000259" key="8">
    <source>
        <dbReference type="Pfam" id="PF08281"/>
    </source>
</evidence>
<dbReference type="CDD" id="cd06171">
    <property type="entry name" value="Sigma70_r4"/>
    <property type="match status" value="1"/>
</dbReference>
<comment type="caution">
    <text evidence="9">The sequence shown here is derived from an EMBL/GenBank/DDBJ whole genome shotgun (WGS) entry which is preliminary data.</text>
</comment>
<keyword evidence="4 6" id="KW-0238">DNA-binding</keyword>
<dbReference type="InterPro" id="IPR013249">
    <property type="entry name" value="RNA_pol_sigma70_r4_t2"/>
</dbReference>
<protein>
    <recommendedName>
        <fullName evidence="6">RNA polymerase sigma factor</fullName>
    </recommendedName>
</protein>
<proteinExistence type="inferred from homology"/>
<accession>A0ABS2TSD1</accession>
<dbReference type="Pfam" id="PF04542">
    <property type="entry name" value="Sigma70_r2"/>
    <property type="match status" value="1"/>
</dbReference>
<dbReference type="Pfam" id="PF08281">
    <property type="entry name" value="Sigma70_r4_2"/>
    <property type="match status" value="1"/>
</dbReference>
<evidence type="ECO:0000256" key="4">
    <source>
        <dbReference type="ARBA" id="ARBA00023125"/>
    </source>
</evidence>
<comment type="similarity">
    <text evidence="1 6">Belongs to the sigma-70 factor family. ECF subfamily.</text>
</comment>
<dbReference type="InterPro" id="IPR007627">
    <property type="entry name" value="RNA_pol_sigma70_r2"/>
</dbReference>
<dbReference type="InterPro" id="IPR013325">
    <property type="entry name" value="RNA_pol_sigma_r2"/>
</dbReference>
<evidence type="ECO:0000256" key="6">
    <source>
        <dbReference type="RuleBase" id="RU000716"/>
    </source>
</evidence>
<dbReference type="PANTHER" id="PTHR43133:SF25">
    <property type="entry name" value="RNA POLYMERASE SIGMA FACTOR RFAY-RELATED"/>
    <property type="match status" value="1"/>
</dbReference>
<gene>
    <name evidence="9" type="ORF">ITX44_17140</name>
</gene>
<dbReference type="InterPro" id="IPR013324">
    <property type="entry name" value="RNA_pol_sigma_r3/r4-like"/>
</dbReference>
<organism evidence="9 10">
    <name type="scientific">Actinacidiphila acididurans</name>
    <dbReference type="NCBI Taxonomy" id="2784346"/>
    <lineage>
        <taxon>Bacteria</taxon>
        <taxon>Bacillati</taxon>
        <taxon>Actinomycetota</taxon>
        <taxon>Actinomycetes</taxon>
        <taxon>Kitasatosporales</taxon>
        <taxon>Streptomycetaceae</taxon>
        <taxon>Actinacidiphila</taxon>
    </lineage>
</organism>
<evidence type="ECO:0000313" key="10">
    <source>
        <dbReference type="Proteomes" id="UP000749040"/>
    </source>
</evidence>
<dbReference type="SUPFAM" id="SSF88946">
    <property type="entry name" value="Sigma2 domain of RNA polymerase sigma factors"/>
    <property type="match status" value="1"/>
</dbReference>
<sequence>MFTRYVLPEVQVLLRVALSLTSQPADAEDLVQETLLRAYRSADRFDGRHPRAWLLTIMRNAEVNRHRRRRPHLLDDPDADLTRLSVAPDGAPPTPEEVVVGEQFDEVVDAAFAALPRQHQQVVRLVDVDGLTYAEAARLLGIPEGTVMSRLHRARKRIRIRLAAAGLAPKRGAL</sequence>
<dbReference type="InterPro" id="IPR039425">
    <property type="entry name" value="RNA_pol_sigma-70-like"/>
</dbReference>
<evidence type="ECO:0000256" key="2">
    <source>
        <dbReference type="ARBA" id="ARBA00023015"/>
    </source>
</evidence>
<dbReference type="PANTHER" id="PTHR43133">
    <property type="entry name" value="RNA POLYMERASE ECF-TYPE SIGMA FACTO"/>
    <property type="match status" value="1"/>
</dbReference>
<evidence type="ECO:0000259" key="7">
    <source>
        <dbReference type="Pfam" id="PF04542"/>
    </source>
</evidence>
<evidence type="ECO:0000313" key="9">
    <source>
        <dbReference type="EMBL" id="MBM9506245.1"/>
    </source>
</evidence>
<keyword evidence="3 6" id="KW-0731">Sigma factor</keyword>
<keyword evidence="2 6" id="KW-0805">Transcription regulation</keyword>
<dbReference type="InterPro" id="IPR000838">
    <property type="entry name" value="RNA_pol_sigma70_ECF_CS"/>
</dbReference>
<dbReference type="InterPro" id="IPR036388">
    <property type="entry name" value="WH-like_DNA-bd_sf"/>
</dbReference>
<reference evidence="9 10" key="1">
    <citation type="submission" date="2021-01" db="EMBL/GenBank/DDBJ databases">
        <title>Streptomyces acididurans sp. nov., isolated from a peat swamp forest soil.</title>
        <authorList>
            <person name="Chantavorakit T."/>
            <person name="Duangmal K."/>
        </authorList>
    </citation>
    <scope>NUCLEOTIDE SEQUENCE [LARGE SCALE GENOMIC DNA]</scope>
    <source>
        <strain evidence="9 10">KK5PA1</strain>
    </source>
</reference>
<dbReference type="SUPFAM" id="SSF88659">
    <property type="entry name" value="Sigma3 and sigma4 domains of RNA polymerase sigma factors"/>
    <property type="match status" value="1"/>
</dbReference>
<name>A0ABS2TSD1_9ACTN</name>
<dbReference type="Gene3D" id="1.10.1740.10">
    <property type="match status" value="1"/>
</dbReference>
<feature type="domain" description="RNA polymerase sigma factor 70 region 4 type 2" evidence="8">
    <location>
        <begin position="107"/>
        <end position="158"/>
    </location>
</feature>
<evidence type="ECO:0000256" key="5">
    <source>
        <dbReference type="ARBA" id="ARBA00023163"/>
    </source>
</evidence>